<proteinExistence type="predicted"/>
<keyword evidence="2" id="KW-0547">Nucleotide-binding</keyword>
<protein>
    <submittedName>
        <fullName evidence="2">DNA helicase</fullName>
    </submittedName>
</protein>
<evidence type="ECO:0000313" key="3">
    <source>
        <dbReference type="Proteomes" id="UP000827261"/>
    </source>
</evidence>
<dbReference type="SUPFAM" id="SSF52540">
    <property type="entry name" value="P-loop containing nucleoside triphosphate hydrolases"/>
    <property type="match status" value="1"/>
</dbReference>
<evidence type="ECO:0000313" key="2">
    <source>
        <dbReference type="EMBL" id="QYW02259.1"/>
    </source>
</evidence>
<dbReference type="InterPro" id="IPR027417">
    <property type="entry name" value="P-loop_NTPase"/>
</dbReference>
<keyword evidence="2" id="KW-0347">Helicase</keyword>
<dbReference type="EMBL" id="MZ326861">
    <property type="protein sequence ID" value="QYW02259.1"/>
    <property type="molecule type" value="Genomic_DNA"/>
</dbReference>
<accession>A0AAE8BI43</accession>
<organism evidence="2 3">
    <name type="scientific">Stenotrophomonas phage Philippe</name>
    <dbReference type="NCBI Taxonomy" id="2859655"/>
    <lineage>
        <taxon>Viruses</taxon>
        <taxon>Duplodnaviria</taxon>
        <taxon>Heunggongvirae</taxon>
        <taxon>Uroviricota</taxon>
        <taxon>Caudoviricetes</taxon>
        <taxon>Schitoviridae</taxon>
        <taxon>Philippevirus</taxon>
        <taxon>Philippevirus philippe</taxon>
    </lineage>
</organism>
<keyword evidence="3" id="KW-1185">Reference proteome</keyword>
<gene>
    <name evidence="2" type="ORF">CPT_Philippe_066</name>
</gene>
<reference evidence="2" key="1">
    <citation type="submission" date="2021-06" db="EMBL/GenBank/DDBJ databases">
        <title>Complete genome sequence of Stenotrophomonas maltophilia phage Philippe.</title>
        <authorList>
            <person name="Vallavanatt I."/>
            <person name="Bartz M."/>
            <person name="Clark J."/>
            <person name="Burrowes B."/>
            <person name="Liu M."/>
            <person name="Gill J."/>
        </authorList>
    </citation>
    <scope>NUCLEOTIDE SEQUENCE</scope>
</reference>
<keyword evidence="2" id="KW-0067">ATP-binding</keyword>
<dbReference type="InterPro" id="IPR027785">
    <property type="entry name" value="UvrD-like_helicase_C"/>
</dbReference>
<dbReference type="CDD" id="cd18809">
    <property type="entry name" value="SF1_C_RecD"/>
    <property type="match status" value="1"/>
</dbReference>
<dbReference type="PANTHER" id="PTHR43788">
    <property type="entry name" value="DNA2/NAM7 HELICASE FAMILY MEMBER"/>
    <property type="match status" value="1"/>
</dbReference>
<dbReference type="InterPro" id="IPR050534">
    <property type="entry name" value="Coronavir_polyprotein_1ab"/>
</dbReference>
<evidence type="ECO:0000259" key="1">
    <source>
        <dbReference type="Pfam" id="PF13538"/>
    </source>
</evidence>
<dbReference type="Pfam" id="PF13604">
    <property type="entry name" value="AAA_30"/>
    <property type="match status" value="1"/>
</dbReference>
<feature type="domain" description="UvrD-like helicase C-terminal" evidence="1">
    <location>
        <begin position="379"/>
        <end position="425"/>
    </location>
</feature>
<sequence length="440" mass="49984">MNTPTLNQGQQAAVDGFFAFLMDPEQKEMIISGPGGVGKSFTVAQMIDTVMQNYFDNCKMFGIEPIYKDVVVTATTNKAAEVLTKSMGYPAQTIHSYMNLRVQENTKTGEMQLTPTGEYTVKENTVIFVDEYSMICRQLRRFLSEGVSSKSCKIVYVGDHCQLAPVKEDEIVIANRGLPTYHLTEQMRTNVPELQALNAQLRETVETGIFKPIKVVPGIIDLYTDEQMEAALQADFAQQNPDVRILAYSNKRVQEYNDYIRWLRQLDAAPHVGELLICNSAVKVGFGKNAKMIATEAELEVVNVWENEMVTISEQSGDTFEIECYVLDVKTSWEKINNVYMPVDKNHWNQLIRYYANRKEWVTYFKLKQQFADLRPRDASTVHKAQGSTFDHVYIDLTDISRCTQGTVAARLLNVAFTRARTRIIMHGNLTERMGGLLLE</sequence>
<dbReference type="GO" id="GO:0004386">
    <property type="term" value="F:helicase activity"/>
    <property type="evidence" value="ECO:0007669"/>
    <property type="project" value="UniProtKB-KW"/>
</dbReference>
<keyword evidence="2" id="KW-0378">Hydrolase</keyword>
<dbReference type="Proteomes" id="UP000827261">
    <property type="component" value="Segment"/>
</dbReference>
<name>A0AAE8BI43_9CAUD</name>
<dbReference type="Pfam" id="PF13538">
    <property type="entry name" value="UvrD_C_2"/>
    <property type="match status" value="1"/>
</dbReference>
<dbReference type="Gene3D" id="3.40.50.300">
    <property type="entry name" value="P-loop containing nucleotide triphosphate hydrolases"/>
    <property type="match status" value="2"/>
</dbReference>